<reference evidence="10 11" key="1">
    <citation type="submission" date="2020-03" db="EMBL/GenBank/DDBJ databases">
        <title>Nocardioides sp. nov., isolated from fish.</title>
        <authorList>
            <person name="Hyun D.-W."/>
            <person name="Bae J.-W."/>
        </authorList>
    </citation>
    <scope>NUCLEOTIDE SEQUENCE [LARGE SCALE GENOMIC DNA]</scope>
    <source>
        <strain evidence="10 11">HDW12A</strain>
    </source>
</reference>
<keyword evidence="7" id="KW-0902">Two-component regulatory system</keyword>
<dbReference type="SMART" id="SM00065">
    <property type="entry name" value="GAF"/>
    <property type="match status" value="1"/>
</dbReference>
<dbReference type="Gene3D" id="3.30.565.10">
    <property type="entry name" value="Histidine kinase-like ATPase, C-terminal domain"/>
    <property type="match status" value="1"/>
</dbReference>
<dbReference type="EC" id="2.7.13.3" evidence="3"/>
<dbReference type="InterPro" id="IPR005467">
    <property type="entry name" value="His_kinase_dom"/>
</dbReference>
<dbReference type="Proteomes" id="UP000502035">
    <property type="component" value="Chromosome"/>
</dbReference>
<evidence type="ECO:0000313" key="11">
    <source>
        <dbReference type="Proteomes" id="UP000502035"/>
    </source>
</evidence>
<dbReference type="Pfam" id="PF01590">
    <property type="entry name" value="GAF"/>
    <property type="match status" value="1"/>
</dbReference>
<dbReference type="Gene3D" id="3.30.450.40">
    <property type="match status" value="1"/>
</dbReference>
<dbReference type="SUPFAM" id="SSF55874">
    <property type="entry name" value="ATPase domain of HSP90 chaperone/DNA topoisomerase II/histidine kinase"/>
    <property type="match status" value="1"/>
</dbReference>
<dbReference type="PANTHER" id="PTHR42878">
    <property type="entry name" value="TWO-COMPONENT HISTIDINE KINASE"/>
    <property type="match status" value="1"/>
</dbReference>
<gene>
    <name evidence="10" type="ORF">G7071_10460</name>
</gene>
<dbReference type="RefSeq" id="WP_166318239.1">
    <property type="nucleotide sequence ID" value="NZ_CP049866.1"/>
</dbReference>
<dbReference type="Gene3D" id="1.10.287.130">
    <property type="match status" value="1"/>
</dbReference>
<evidence type="ECO:0000256" key="2">
    <source>
        <dbReference type="ARBA" id="ARBA00004236"/>
    </source>
</evidence>
<dbReference type="GO" id="GO:0030295">
    <property type="term" value="F:protein kinase activator activity"/>
    <property type="evidence" value="ECO:0007669"/>
    <property type="project" value="TreeGrafter"/>
</dbReference>
<evidence type="ECO:0000256" key="4">
    <source>
        <dbReference type="ARBA" id="ARBA00022553"/>
    </source>
</evidence>
<dbReference type="Pfam" id="PF02518">
    <property type="entry name" value="HATPase_c"/>
    <property type="match status" value="1"/>
</dbReference>
<dbReference type="InterPro" id="IPR050351">
    <property type="entry name" value="BphY/WalK/GraS-like"/>
</dbReference>
<dbReference type="PANTHER" id="PTHR42878:SF15">
    <property type="entry name" value="BACTERIOPHYTOCHROME"/>
    <property type="match status" value="1"/>
</dbReference>
<organism evidence="10 11">
    <name type="scientific">Nocardioides piscis</name>
    <dbReference type="NCBI Taxonomy" id="2714938"/>
    <lineage>
        <taxon>Bacteria</taxon>
        <taxon>Bacillati</taxon>
        <taxon>Actinomycetota</taxon>
        <taxon>Actinomycetes</taxon>
        <taxon>Propionibacteriales</taxon>
        <taxon>Nocardioidaceae</taxon>
        <taxon>Nocardioides</taxon>
    </lineage>
</organism>
<evidence type="ECO:0000256" key="3">
    <source>
        <dbReference type="ARBA" id="ARBA00012438"/>
    </source>
</evidence>
<protein>
    <recommendedName>
        <fullName evidence="8">Sensor-like histidine kinase SenX3</fullName>
        <ecNumber evidence="3">2.7.13.3</ecNumber>
    </recommendedName>
</protein>
<dbReference type="GO" id="GO:0000155">
    <property type="term" value="F:phosphorelay sensor kinase activity"/>
    <property type="evidence" value="ECO:0007669"/>
    <property type="project" value="InterPro"/>
</dbReference>
<comment type="catalytic activity">
    <reaction evidence="1">
        <text>ATP + protein L-histidine = ADP + protein N-phospho-L-histidine.</text>
        <dbReference type="EC" id="2.7.13.3"/>
    </reaction>
</comment>
<name>A0A6G7YG96_9ACTN</name>
<dbReference type="PRINTS" id="PR00344">
    <property type="entry name" value="BCTRLSENSOR"/>
</dbReference>
<evidence type="ECO:0000256" key="6">
    <source>
        <dbReference type="ARBA" id="ARBA00022777"/>
    </source>
</evidence>
<evidence type="ECO:0000256" key="7">
    <source>
        <dbReference type="ARBA" id="ARBA00023012"/>
    </source>
</evidence>
<sequence>MIIDADLLRQSRIDTYHLVDDVSPEDLQAVADLTARVCGVPSAAINLITLSEQHQIAAAGFEPSICAREDSMCATVLEEPTLAVADASRDHRFADNPFVTGEIGDVRFYASAPLVTPDGVTVGRLCVFDEVPRTMSPTDQSTLEVLARHVSELLELRRRTTQLESSLVELTRTRDELRRSNDNLAAFAGQVSHDLRNPLTAVLANAELLNEEPYIAADPVLAPLTAELMDAGLRMAGMIEEVLDYARVAGRLHLVDTDLEVLVANVLNDLGPRLKASGAEVTVGPLPTLRADAGQVYVILLNLIDNAVKYSGDQPPRISLGSRLEGDHWRIWVRDNGIGIAADRLEDVFDPYVRAHDSTAHVVEGHGIGLDTVRRIIDAHGGRVGIESTPGAGCTVWFALQRDPHPTLSDTATHPGVQVLPK</sequence>
<dbReference type="Pfam" id="PF00512">
    <property type="entry name" value="HisKA"/>
    <property type="match status" value="1"/>
</dbReference>
<dbReference type="GO" id="GO:0000156">
    <property type="term" value="F:phosphorelay response regulator activity"/>
    <property type="evidence" value="ECO:0007669"/>
    <property type="project" value="TreeGrafter"/>
</dbReference>
<evidence type="ECO:0000256" key="1">
    <source>
        <dbReference type="ARBA" id="ARBA00000085"/>
    </source>
</evidence>
<dbReference type="KEGG" id="npi:G7071_10460"/>
<dbReference type="SMART" id="SM00387">
    <property type="entry name" value="HATPase_c"/>
    <property type="match status" value="1"/>
</dbReference>
<evidence type="ECO:0000256" key="8">
    <source>
        <dbReference type="ARBA" id="ARBA00039401"/>
    </source>
</evidence>
<dbReference type="AlphaFoldDB" id="A0A6G7YG96"/>
<dbReference type="InterPro" id="IPR029016">
    <property type="entry name" value="GAF-like_dom_sf"/>
</dbReference>
<keyword evidence="6 10" id="KW-0418">Kinase</keyword>
<keyword evidence="5" id="KW-0808">Transferase</keyword>
<dbReference type="GO" id="GO:0005886">
    <property type="term" value="C:plasma membrane"/>
    <property type="evidence" value="ECO:0007669"/>
    <property type="project" value="UniProtKB-SubCell"/>
</dbReference>
<evidence type="ECO:0000259" key="9">
    <source>
        <dbReference type="PROSITE" id="PS50109"/>
    </source>
</evidence>
<proteinExistence type="predicted"/>
<dbReference type="EMBL" id="CP049866">
    <property type="protein sequence ID" value="QIK75800.1"/>
    <property type="molecule type" value="Genomic_DNA"/>
</dbReference>
<dbReference type="CDD" id="cd00082">
    <property type="entry name" value="HisKA"/>
    <property type="match status" value="1"/>
</dbReference>
<feature type="domain" description="Histidine kinase" evidence="9">
    <location>
        <begin position="190"/>
        <end position="404"/>
    </location>
</feature>
<dbReference type="InterPro" id="IPR003661">
    <property type="entry name" value="HisK_dim/P_dom"/>
</dbReference>
<dbReference type="PROSITE" id="PS50109">
    <property type="entry name" value="HIS_KIN"/>
    <property type="match status" value="1"/>
</dbReference>
<dbReference type="InterPro" id="IPR036097">
    <property type="entry name" value="HisK_dim/P_sf"/>
</dbReference>
<dbReference type="InterPro" id="IPR003018">
    <property type="entry name" value="GAF"/>
</dbReference>
<evidence type="ECO:0000256" key="5">
    <source>
        <dbReference type="ARBA" id="ARBA00022679"/>
    </source>
</evidence>
<dbReference type="SUPFAM" id="SSF47384">
    <property type="entry name" value="Homodimeric domain of signal transducing histidine kinase"/>
    <property type="match status" value="1"/>
</dbReference>
<evidence type="ECO:0000313" key="10">
    <source>
        <dbReference type="EMBL" id="QIK75800.1"/>
    </source>
</evidence>
<keyword evidence="4" id="KW-0597">Phosphoprotein</keyword>
<comment type="subcellular location">
    <subcellularLocation>
        <location evidence="2">Cell membrane</location>
    </subcellularLocation>
</comment>
<dbReference type="InterPro" id="IPR004358">
    <property type="entry name" value="Sig_transdc_His_kin-like_C"/>
</dbReference>
<keyword evidence="11" id="KW-1185">Reference proteome</keyword>
<dbReference type="SMART" id="SM00388">
    <property type="entry name" value="HisKA"/>
    <property type="match status" value="1"/>
</dbReference>
<dbReference type="GO" id="GO:0007234">
    <property type="term" value="P:osmosensory signaling via phosphorelay pathway"/>
    <property type="evidence" value="ECO:0007669"/>
    <property type="project" value="TreeGrafter"/>
</dbReference>
<dbReference type="InterPro" id="IPR036890">
    <property type="entry name" value="HATPase_C_sf"/>
</dbReference>
<dbReference type="InterPro" id="IPR003594">
    <property type="entry name" value="HATPase_dom"/>
</dbReference>
<accession>A0A6G7YG96</accession>
<dbReference type="SUPFAM" id="SSF55781">
    <property type="entry name" value="GAF domain-like"/>
    <property type="match status" value="1"/>
</dbReference>